<dbReference type="InterPro" id="IPR013830">
    <property type="entry name" value="SGNH_hydro"/>
</dbReference>
<sequence length="197" mass="22431">MHDIRICFLGESFVNGTGDSTHLGWTGRLCVNLSQKSYAVTYYNLGIRRETSTELARRWQSEIVRRLPIYSDNRLVFSFGTNDTTLENGHLRVELTQSITNARQILTTAKQKYPVLMISPPPILDNEQNQRTQILAQHFAALCQELQIPYLDVLTTLSKSSVWMAEVETGDGAHPNQAGYTELASLVQNWPAWLNWF</sequence>
<dbReference type="KEGG" id="scs:Sta7437_4221"/>
<dbReference type="SUPFAM" id="SSF52266">
    <property type="entry name" value="SGNH hydrolase"/>
    <property type="match status" value="1"/>
</dbReference>
<organism evidence="2 3">
    <name type="scientific">Stanieria cyanosphaera (strain ATCC 29371 / PCC 7437)</name>
    <dbReference type="NCBI Taxonomy" id="111780"/>
    <lineage>
        <taxon>Bacteria</taxon>
        <taxon>Bacillati</taxon>
        <taxon>Cyanobacteriota</taxon>
        <taxon>Cyanophyceae</taxon>
        <taxon>Pleurocapsales</taxon>
        <taxon>Dermocarpellaceae</taxon>
        <taxon>Stanieria</taxon>
    </lineage>
</organism>
<gene>
    <name evidence="2" type="ordered locus">Sta7437_4221</name>
</gene>
<keyword evidence="3" id="KW-1185">Reference proteome</keyword>
<dbReference type="HOGENOM" id="CLU_088196_2_0_3"/>
<feature type="domain" description="SGNH hydrolase-type esterase" evidence="1">
    <location>
        <begin position="8"/>
        <end position="180"/>
    </location>
</feature>
<evidence type="ECO:0000313" key="2">
    <source>
        <dbReference type="EMBL" id="AFZ37694.1"/>
    </source>
</evidence>
<dbReference type="AlphaFoldDB" id="K9Y077"/>
<evidence type="ECO:0000259" key="1">
    <source>
        <dbReference type="Pfam" id="PF13472"/>
    </source>
</evidence>
<dbReference type="Pfam" id="PF13472">
    <property type="entry name" value="Lipase_GDSL_2"/>
    <property type="match status" value="1"/>
</dbReference>
<protein>
    <submittedName>
        <fullName evidence="2">Lipolytic protein G-D-S-L family</fullName>
    </submittedName>
</protein>
<dbReference type="Gene3D" id="3.40.50.1110">
    <property type="entry name" value="SGNH hydrolase"/>
    <property type="match status" value="1"/>
</dbReference>
<evidence type="ECO:0000313" key="3">
    <source>
        <dbReference type="Proteomes" id="UP000010473"/>
    </source>
</evidence>
<dbReference type="PANTHER" id="PTHR30383">
    <property type="entry name" value="THIOESTERASE 1/PROTEASE 1/LYSOPHOSPHOLIPASE L1"/>
    <property type="match status" value="1"/>
</dbReference>
<name>K9Y077_STAC7</name>
<proteinExistence type="predicted"/>
<dbReference type="STRING" id="111780.Sta7437_4221"/>
<dbReference type="Proteomes" id="UP000010473">
    <property type="component" value="Chromosome"/>
</dbReference>
<dbReference type="EMBL" id="CP003653">
    <property type="protein sequence ID" value="AFZ37694.1"/>
    <property type="molecule type" value="Genomic_DNA"/>
</dbReference>
<dbReference type="eggNOG" id="COG2755">
    <property type="taxonomic scope" value="Bacteria"/>
</dbReference>
<accession>K9Y077</accession>
<dbReference type="RefSeq" id="WP_015195348.1">
    <property type="nucleotide sequence ID" value="NC_019748.1"/>
</dbReference>
<dbReference type="OrthoDB" id="5196031at2"/>
<dbReference type="PANTHER" id="PTHR30383:SF5">
    <property type="entry name" value="SGNH HYDROLASE-TYPE ESTERASE DOMAIN-CONTAINING PROTEIN"/>
    <property type="match status" value="1"/>
</dbReference>
<reference evidence="3" key="1">
    <citation type="journal article" date="2013" name="Proc. Natl. Acad. Sci. U.S.A.">
        <title>Improving the coverage of the cyanobacterial phylum using diversity-driven genome sequencing.</title>
        <authorList>
            <person name="Shih P.M."/>
            <person name="Wu D."/>
            <person name="Latifi A."/>
            <person name="Axen S.D."/>
            <person name="Fewer D.P."/>
            <person name="Talla E."/>
            <person name="Calteau A."/>
            <person name="Cai F."/>
            <person name="Tandeau de Marsac N."/>
            <person name="Rippka R."/>
            <person name="Herdman M."/>
            <person name="Sivonen K."/>
            <person name="Coursin T."/>
            <person name="Laurent T."/>
            <person name="Goodwin L."/>
            <person name="Nolan M."/>
            <person name="Davenport K.W."/>
            <person name="Han C.S."/>
            <person name="Rubin E.M."/>
            <person name="Eisen J.A."/>
            <person name="Woyke T."/>
            <person name="Gugger M."/>
            <person name="Kerfeld C.A."/>
        </authorList>
    </citation>
    <scope>NUCLEOTIDE SEQUENCE [LARGE SCALE GENOMIC DNA]</scope>
    <source>
        <strain evidence="3">ATCC 29371 / PCC 7437</strain>
    </source>
</reference>
<dbReference type="InterPro" id="IPR051532">
    <property type="entry name" value="Ester_Hydrolysis_Enzymes"/>
</dbReference>
<dbReference type="InterPro" id="IPR036514">
    <property type="entry name" value="SGNH_hydro_sf"/>
</dbReference>
<dbReference type="GO" id="GO:0004622">
    <property type="term" value="F:phosphatidylcholine lysophospholipase activity"/>
    <property type="evidence" value="ECO:0007669"/>
    <property type="project" value="TreeGrafter"/>
</dbReference>